<reference evidence="2 3" key="1">
    <citation type="submission" date="2016-10" db="EMBL/GenBank/DDBJ databases">
        <title>Genome sequence of the basidiomycete white-rot fungus Trametes pubescens.</title>
        <authorList>
            <person name="Makela M.R."/>
            <person name="Granchi Z."/>
            <person name="Peng M."/>
            <person name="De Vries R.P."/>
            <person name="Grigoriev I."/>
            <person name="Riley R."/>
            <person name="Hilden K."/>
        </authorList>
    </citation>
    <scope>NUCLEOTIDE SEQUENCE [LARGE SCALE GENOMIC DNA]</scope>
    <source>
        <strain evidence="2 3">FBCC735</strain>
    </source>
</reference>
<evidence type="ECO:0000313" key="3">
    <source>
        <dbReference type="Proteomes" id="UP000184267"/>
    </source>
</evidence>
<evidence type="ECO:0000256" key="1">
    <source>
        <dbReference type="SAM" id="SignalP"/>
    </source>
</evidence>
<dbReference type="Proteomes" id="UP000184267">
    <property type="component" value="Unassembled WGS sequence"/>
</dbReference>
<evidence type="ECO:0000313" key="2">
    <source>
        <dbReference type="EMBL" id="OJT03378.1"/>
    </source>
</evidence>
<feature type="signal peptide" evidence="1">
    <location>
        <begin position="1"/>
        <end position="22"/>
    </location>
</feature>
<protein>
    <submittedName>
        <fullName evidence="2">Uncharacterized protein</fullName>
    </submittedName>
</protein>
<gene>
    <name evidence="2" type="ORF">TRAPUB_6047</name>
</gene>
<proteinExistence type="predicted"/>
<name>A0A1M2V703_TRAPU</name>
<dbReference type="OMA" id="TFPITWT"/>
<accession>A0A1M2V703</accession>
<dbReference type="EMBL" id="MNAD01001618">
    <property type="protein sequence ID" value="OJT03378.1"/>
    <property type="molecule type" value="Genomic_DNA"/>
</dbReference>
<keyword evidence="3" id="KW-1185">Reference proteome</keyword>
<feature type="chain" id="PRO_5012860729" evidence="1">
    <location>
        <begin position="23"/>
        <end position="101"/>
    </location>
</feature>
<organism evidence="2 3">
    <name type="scientific">Trametes pubescens</name>
    <name type="common">White-rot fungus</name>
    <dbReference type="NCBI Taxonomy" id="154538"/>
    <lineage>
        <taxon>Eukaryota</taxon>
        <taxon>Fungi</taxon>
        <taxon>Dikarya</taxon>
        <taxon>Basidiomycota</taxon>
        <taxon>Agaricomycotina</taxon>
        <taxon>Agaricomycetes</taxon>
        <taxon>Polyporales</taxon>
        <taxon>Polyporaceae</taxon>
        <taxon>Trametes</taxon>
    </lineage>
</organism>
<dbReference type="OrthoDB" id="2729292at2759"/>
<comment type="caution">
    <text evidence="2">The sequence shown here is derived from an EMBL/GenBank/DDBJ whole genome shotgun (WGS) entry which is preliminary data.</text>
</comment>
<dbReference type="AlphaFoldDB" id="A0A1M2V703"/>
<keyword evidence="1" id="KW-0732">Signal</keyword>
<sequence length="101" mass="11311">MQFTSFITLASIALATVCGVHAAENKPDAPNPTTIWVPTATVVETNTFTGTRIEQIWTTVAPYEWETTFPITWTAVQTRTEFKPVVTNAPVRRHARDFEQS</sequence>